<sequence>MIIWIVAFAFTGVVSCSSHSITKRPRVCSWTSSTFRSRTLYDRTRSAMRPMINYGTGSSSTSAKTMRFESGTTCRPTRKSNTVSALPNPHRWMDSMLASSLLRP</sequence>
<reference evidence="3" key="1">
    <citation type="submission" date="2018-01" db="EMBL/GenBank/DDBJ databases">
        <title>An insight into the sialome of Amazonian anophelines.</title>
        <authorList>
            <person name="Ribeiro J.M."/>
            <person name="Scarpassa V."/>
            <person name="Calvo E."/>
        </authorList>
    </citation>
    <scope>NUCLEOTIDE SEQUENCE</scope>
</reference>
<evidence type="ECO:0000256" key="2">
    <source>
        <dbReference type="SAM" id="SignalP"/>
    </source>
</evidence>
<evidence type="ECO:0000256" key="1">
    <source>
        <dbReference type="SAM" id="MobiDB-lite"/>
    </source>
</evidence>
<evidence type="ECO:0000313" key="3">
    <source>
        <dbReference type="EMBL" id="MBW73250.1"/>
    </source>
</evidence>
<dbReference type="EMBL" id="GGFL01009072">
    <property type="protein sequence ID" value="MBW73250.1"/>
    <property type="molecule type" value="Transcribed_RNA"/>
</dbReference>
<proteinExistence type="predicted"/>
<dbReference type="AlphaFoldDB" id="A0A2M4D6Q2"/>
<feature type="signal peptide" evidence="2">
    <location>
        <begin position="1"/>
        <end position="16"/>
    </location>
</feature>
<feature type="region of interest" description="Disordered" evidence="1">
    <location>
        <begin position="52"/>
        <end position="85"/>
    </location>
</feature>
<accession>A0A2M4D6Q2</accession>
<organism evidence="3">
    <name type="scientific">Anopheles darlingi</name>
    <name type="common">Mosquito</name>
    <dbReference type="NCBI Taxonomy" id="43151"/>
    <lineage>
        <taxon>Eukaryota</taxon>
        <taxon>Metazoa</taxon>
        <taxon>Ecdysozoa</taxon>
        <taxon>Arthropoda</taxon>
        <taxon>Hexapoda</taxon>
        <taxon>Insecta</taxon>
        <taxon>Pterygota</taxon>
        <taxon>Neoptera</taxon>
        <taxon>Endopterygota</taxon>
        <taxon>Diptera</taxon>
        <taxon>Nematocera</taxon>
        <taxon>Culicoidea</taxon>
        <taxon>Culicidae</taxon>
        <taxon>Anophelinae</taxon>
        <taxon>Anopheles</taxon>
    </lineage>
</organism>
<protein>
    <submittedName>
        <fullName evidence="3">Putative secreted protein</fullName>
    </submittedName>
</protein>
<name>A0A2M4D6Q2_ANODA</name>
<feature type="chain" id="PRO_5014902036" evidence="2">
    <location>
        <begin position="17"/>
        <end position="104"/>
    </location>
</feature>
<feature type="compositionally biased region" description="Polar residues" evidence="1">
    <location>
        <begin position="55"/>
        <end position="85"/>
    </location>
</feature>
<keyword evidence="2" id="KW-0732">Signal</keyword>